<dbReference type="InterPro" id="IPR014726">
    <property type="entry name" value="Ribosomal_uL2_dom3"/>
</dbReference>
<dbReference type="FunFam" id="2.30.30.30:FF:000001">
    <property type="entry name" value="50S ribosomal protein L2"/>
    <property type="match status" value="1"/>
</dbReference>
<evidence type="ECO:0000256" key="4">
    <source>
        <dbReference type="ARBA" id="ARBA00035242"/>
    </source>
</evidence>
<dbReference type="InterPro" id="IPR002171">
    <property type="entry name" value="Ribosomal_uL2"/>
</dbReference>
<accession>A0A2G9Z9Y4</accession>
<dbReference type="InterPro" id="IPR012340">
    <property type="entry name" value="NA-bd_OB-fold"/>
</dbReference>
<dbReference type="FunFam" id="4.10.950.10:FF:000001">
    <property type="entry name" value="50S ribosomal protein L2"/>
    <property type="match status" value="1"/>
</dbReference>
<proteinExistence type="inferred from homology"/>
<evidence type="ECO:0000259" key="7">
    <source>
        <dbReference type="SMART" id="SM01382"/>
    </source>
</evidence>
<dbReference type="PIRSF" id="PIRSF002158">
    <property type="entry name" value="Ribosomal_L2"/>
    <property type="match status" value="1"/>
</dbReference>
<dbReference type="InterPro" id="IPR022669">
    <property type="entry name" value="Ribosomal_uL2_C"/>
</dbReference>
<organism evidence="9 10">
    <name type="scientific">Candidatus Jorgensenbacteria bacterium CG23_combo_of_CG06-09_8_20_14_all_54_14</name>
    <dbReference type="NCBI Taxonomy" id="1974595"/>
    <lineage>
        <taxon>Bacteria</taxon>
        <taxon>Candidatus Joergenseniibacteriota</taxon>
    </lineage>
</organism>
<keyword evidence="5" id="KW-0699">rRNA-binding</keyword>
<evidence type="ECO:0000256" key="2">
    <source>
        <dbReference type="ARBA" id="ARBA00022980"/>
    </source>
</evidence>
<dbReference type="SMART" id="SM01383">
    <property type="entry name" value="Ribosomal_L2"/>
    <property type="match status" value="1"/>
</dbReference>
<comment type="caution">
    <text evidence="9">The sequence shown here is derived from an EMBL/GenBank/DDBJ whole genome shotgun (WGS) entry which is preliminary data.</text>
</comment>
<dbReference type="NCBIfam" id="TIGR01171">
    <property type="entry name" value="rplB_bact"/>
    <property type="match status" value="1"/>
</dbReference>
<comment type="function">
    <text evidence="5">One of the primary rRNA binding proteins. Required for association of the 30S and 50S subunits to form the 70S ribosome, for tRNA binding and peptide bond formation. It has been suggested to have peptidyltransferase activity; this is somewhat controversial. Makes several contacts with the 16S rRNA in the 70S ribosome.</text>
</comment>
<dbReference type="GO" id="GO:0019843">
    <property type="term" value="F:rRNA binding"/>
    <property type="evidence" value="ECO:0007669"/>
    <property type="project" value="UniProtKB-UniRule"/>
</dbReference>
<evidence type="ECO:0000256" key="6">
    <source>
        <dbReference type="SAM" id="MobiDB-lite"/>
    </source>
</evidence>
<evidence type="ECO:0000256" key="3">
    <source>
        <dbReference type="ARBA" id="ARBA00023274"/>
    </source>
</evidence>
<dbReference type="GO" id="GO:0015934">
    <property type="term" value="C:large ribosomal subunit"/>
    <property type="evidence" value="ECO:0007669"/>
    <property type="project" value="InterPro"/>
</dbReference>
<feature type="domain" description="Large ribosomal subunit protein uL2 RNA-binding" evidence="8">
    <location>
        <begin position="40"/>
        <end position="116"/>
    </location>
</feature>
<dbReference type="Pfam" id="PF00181">
    <property type="entry name" value="Ribosomal_L2_N"/>
    <property type="match status" value="1"/>
</dbReference>
<dbReference type="GO" id="GO:0003735">
    <property type="term" value="F:structural constituent of ribosome"/>
    <property type="evidence" value="ECO:0007669"/>
    <property type="project" value="InterPro"/>
</dbReference>
<keyword evidence="5" id="KW-0694">RNA-binding</keyword>
<keyword evidence="3 5" id="KW-0687">Ribonucleoprotein</keyword>
<dbReference type="GO" id="GO:0002181">
    <property type="term" value="P:cytoplasmic translation"/>
    <property type="evidence" value="ECO:0007669"/>
    <property type="project" value="TreeGrafter"/>
</dbReference>
<feature type="region of interest" description="Disordered" evidence="6">
    <location>
        <begin position="223"/>
        <end position="273"/>
    </location>
</feature>
<dbReference type="InterPro" id="IPR022666">
    <property type="entry name" value="Ribosomal_uL2_RNA-bd_dom"/>
</dbReference>
<dbReference type="Gene3D" id="2.40.50.140">
    <property type="entry name" value="Nucleic acid-binding proteins"/>
    <property type="match status" value="1"/>
</dbReference>
<sequence length="273" mass="30295">MKPYRPRTPSRRHMTVVGYSSLTAREPLKPLTRRLPARAGRNSQGRITMRHQGGGNKALYRAVDFRMNKAGVPARVEAIEYDPYRTAFIARLLYRDGERRYALASQGLAVGDVVAMGEEAPAKPGNRTSLQRIPVGAFVYNVELSPGRGGQIARSAGSSVQVLANEDGYTHLKMPSGEVRKVPWSGYASIGQVSNPEHKFVTIGKAGRSRWLGVRPTVRAKAMNPRDHKYGGGEGSTQRGTKRPKDKWGNITGGRRTRSKKKWSSKLIMKRRK</sequence>
<dbReference type="PANTHER" id="PTHR13691">
    <property type="entry name" value="RIBOSOMAL PROTEIN L2"/>
    <property type="match status" value="1"/>
</dbReference>
<dbReference type="SUPFAM" id="SSF50104">
    <property type="entry name" value="Translation proteins SH3-like domain"/>
    <property type="match status" value="1"/>
</dbReference>
<evidence type="ECO:0000256" key="1">
    <source>
        <dbReference type="ARBA" id="ARBA00005636"/>
    </source>
</evidence>
<dbReference type="SUPFAM" id="SSF50249">
    <property type="entry name" value="Nucleic acid-binding proteins"/>
    <property type="match status" value="1"/>
</dbReference>
<dbReference type="InterPro" id="IPR014722">
    <property type="entry name" value="Rib_uL2_dom2"/>
</dbReference>
<reference evidence="9 10" key="1">
    <citation type="submission" date="2017-09" db="EMBL/GenBank/DDBJ databases">
        <title>Depth-based differentiation of microbial function through sediment-hosted aquifers and enrichment of novel symbionts in the deep terrestrial subsurface.</title>
        <authorList>
            <person name="Probst A.J."/>
            <person name="Ladd B."/>
            <person name="Jarett J.K."/>
            <person name="Geller-Mcgrath D.E."/>
            <person name="Sieber C.M."/>
            <person name="Emerson J.B."/>
            <person name="Anantharaman K."/>
            <person name="Thomas B.C."/>
            <person name="Malmstrom R."/>
            <person name="Stieglmeier M."/>
            <person name="Klingl A."/>
            <person name="Woyke T."/>
            <person name="Ryan C.M."/>
            <person name="Banfield J.F."/>
        </authorList>
    </citation>
    <scope>NUCLEOTIDE SEQUENCE [LARGE SCALE GENOMIC DNA]</scope>
    <source>
        <strain evidence="9">CG23_combo_of_CG06-09_8_20_14_all_54_14</strain>
    </source>
</reference>
<evidence type="ECO:0000256" key="5">
    <source>
        <dbReference type="HAMAP-Rule" id="MF_01320"/>
    </source>
</evidence>
<evidence type="ECO:0000313" key="10">
    <source>
        <dbReference type="Proteomes" id="UP000228812"/>
    </source>
</evidence>
<dbReference type="AlphaFoldDB" id="A0A2G9Z9Y4"/>
<comment type="similarity">
    <text evidence="1 5">Belongs to the universal ribosomal protein uL2 family.</text>
</comment>
<name>A0A2G9Z9Y4_9BACT</name>
<dbReference type="Gene3D" id="4.10.950.10">
    <property type="entry name" value="Ribosomal protein L2, domain 3"/>
    <property type="match status" value="1"/>
</dbReference>
<dbReference type="SMART" id="SM01382">
    <property type="entry name" value="Ribosomal_L2_C"/>
    <property type="match status" value="1"/>
</dbReference>
<feature type="domain" description="Large ribosomal subunit protein uL2 C-terminal" evidence="7">
    <location>
        <begin position="122"/>
        <end position="251"/>
    </location>
</feature>
<dbReference type="InterPro" id="IPR005880">
    <property type="entry name" value="Ribosomal_uL2_bac/org-type"/>
</dbReference>
<evidence type="ECO:0000259" key="8">
    <source>
        <dbReference type="SMART" id="SM01383"/>
    </source>
</evidence>
<feature type="compositionally biased region" description="Basic residues" evidence="6">
    <location>
        <begin position="255"/>
        <end position="273"/>
    </location>
</feature>
<dbReference type="PANTHER" id="PTHR13691:SF5">
    <property type="entry name" value="LARGE RIBOSOMAL SUBUNIT PROTEIN UL2M"/>
    <property type="match status" value="1"/>
</dbReference>
<dbReference type="InterPro" id="IPR008991">
    <property type="entry name" value="Translation_prot_SH3-like_sf"/>
</dbReference>
<dbReference type="Pfam" id="PF03947">
    <property type="entry name" value="Ribosomal_L2_C"/>
    <property type="match status" value="1"/>
</dbReference>
<dbReference type="EMBL" id="PCRZ01000021">
    <property type="protein sequence ID" value="PIP29967.1"/>
    <property type="molecule type" value="Genomic_DNA"/>
</dbReference>
<dbReference type="Gene3D" id="2.30.30.30">
    <property type="match status" value="1"/>
</dbReference>
<gene>
    <name evidence="5" type="primary">rplB</name>
    <name evidence="9" type="ORF">COX26_01250</name>
</gene>
<comment type="subunit">
    <text evidence="5">Part of the 50S ribosomal subunit. Forms a bridge to the 30S subunit in the 70S ribosome.</text>
</comment>
<keyword evidence="2 5" id="KW-0689">Ribosomal protein</keyword>
<dbReference type="GO" id="GO:0016740">
    <property type="term" value="F:transferase activity"/>
    <property type="evidence" value="ECO:0007669"/>
    <property type="project" value="InterPro"/>
</dbReference>
<dbReference type="Proteomes" id="UP000228812">
    <property type="component" value="Unassembled WGS sequence"/>
</dbReference>
<protein>
    <recommendedName>
        <fullName evidence="4 5">Large ribosomal subunit protein uL2</fullName>
    </recommendedName>
</protein>
<evidence type="ECO:0000313" key="9">
    <source>
        <dbReference type="EMBL" id="PIP29967.1"/>
    </source>
</evidence>
<dbReference type="HAMAP" id="MF_01320_B">
    <property type="entry name" value="Ribosomal_uL2_B"/>
    <property type="match status" value="1"/>
</dbReference>